<sequence>MPEQLTVLQDTGNGTQTEEWVGNEPCVAIQGGSRYTIHFAGFYTSFREGDRRGEVVWMNNGVLRNLRAAYLRDSTDGIAQAETGHAARMRKGNQCNIFARDMTGMTLVRRRVGWRAIGDVIQFSDAETCSRVGVTGNQSSADMEGNPLWHFLDGADHGNVRSRDAPQIWTSSPQSQVG</sequence>
<proteinExistence type="predicted"/>
<dbReference type="Proteomes" id="UP000799428">
    <property type="component" value="Unassembled WGS sequence"/>
</dbReference>
<reference evidence="1" key="1">
    <citation type="journal article" date="2020" name="Stud. Mycol.">
        <title>101 Dothideomycetes genomes: a test case for predicting lifestyles and emergence of pathogens.</title>
        <authorList>
            <person name="Haridas S."/>
            <person name="Albert R."/>
            <person name="Binder M."/>
            <person name="Bloem J."/>
            <person name="Labutti K."/>
            <person name="Salamov A."/>
            <person name="Andreopoulos B."/>
            <person name="Baker S."/>
            <person name="Barry K."/>
            <person name="Bills G."/>
            <person name="Bluhm B."/>
            <person name="Cannon C."/>
            <person name="Castanera R."/>
            <person name="Culley D."/>
            <person name="Daum C."/>
            <person name="Ezra D."/>
            <person name="Gonzalez J."/>
            <person name="Henrissat B."/>
            <person name="Kuo A."/>
            <person name="Liang C."/>
            <person name="Lipzen A."/>
            <person name="Lutzoni F."/>
            <person name="Magnuson J."/>
            <person name="Mondo S."/>
            <person name="Nolan M."/>
            <person name="Ohm R."/>
            <person name="Pangilinan J."/>
            <person name="Park H.-J."/>
            <person name="Ramirez L."/>
            <person name="Alfaro M."/>
            <person name="Sun H."/>
            <person name="Tritt A."/>
            <person name="Yoshinaga Y."/>
            <person name="Zwiers L.-H."/>
            <person name="Turgeon B."/>
            <person name="Goodwin S."/>
            <person name="Spatafora J."/>
            <person name="Crous P."/>
            <person name="Grigoriev I."/>
        </authorList>
    </citation>
    <scope>NUCLEOTIDE SEQUENCE</scope>
    <source>
        <strain evidence="1">CBS 279.74</strain>
    </source>
</reference>
<name>A0A6G1K5T7_9PLEO</name>
<dbReference type="EMBL" id="MU005772">
    <property type="protein sequence ID" value="KAF2708168.1"/>
    <property type="molecule type" value="Genomic_DNA"/>
</dbReference>
<gene>
    <name evidence="1" type="ORF">K504DRAFT_527567</name>
</gene>
<dbReference type="AlphaFoldDB" id="A0A6G1K5T7"/>
<evidence type="ECO:0000313" key="1">
    <source>
        <dbReference type="EMBL" id="KAF2708168.1"/>
    </source>
</evidence>
<protein>
    <submittedName>
        <fullName evidence="1">Uncharacterized protein</fullName>
    </submittedName>
</protein>
<accession>A0A6G1K5T7</accession>
<evidence type="ECO:0000313" key="2">
    <source>
        <dbReference type="Proteomes" id="UP000799428"/>
    </source>
</evidence>
<keyword evidence="2" id="KW-1185">Reference proteome</keyword>
<organism evidence="1 2">
    <name type="scientific">Pleomassaria siparia CBS 279.74</name>
    <dbReference type="NCBI Taxonomy" id="1314801"/>
    <lineage>
        <taxon>Eukaryota</taxon>
        <taxon>Fungi</taxon>
        <taxon>Dikarya</taxon>
        <taxon>Ascomycota</taxon>
        <taxon>Pezizomycotina</taxon>
        <taxon>Dothideomycetes</taxon>
        <taxon>Pleosporomycetidae</taxon>
        <taxon>Pleosporales</taxon>
        <taxon>Pleomassariaceae</taxon>
        <taxon>Pleomassaria</taxon>
    </lineage>
</organism>